<gene>
    <name evidence="1" type="ORF">G2W53_029140</name>
</gene>
<proteinExistence type="predicted"/>
<protein>
    <submittedName>
        <fullName evidence="1">Uncharacterized protein</fullName>
    </submittedName>
</protein>
<dbReference type="Proteomes" id="UP000634136">
    <property type="component" value="Unassembled WGS sequence"/>
</dbReference>
<organism evidence="1 2">
    <name type="scientific">Senna tora</name>
    <dbReference type="NCBI Taxonomy" id="362788"/>
    <lineage>
        <taxon>Eukaryota</taxon>
        <taxon>Viridiplantae</taxon>
        <taxon>Streptophyta</taxon>
        <taxon>Embryophyta</taxon>
        <taxon>Tracheophyta</taxon>
        <taxon>Spermatophyta</taxon>
        <taxon>Magnoliopsida</taxon>
        <taxon>eudicotyledons</taxon>
        <taxon>Gunneridae</taxon>
        <taxon>Pentapetalae</taxon>
        <taxon>rosids</taxon>
        <taxon>fabids</taxon>
        <taxon>Fabales</taxon>
        <taxon>Fabaceae</taxon>
        <taxon>Caesalpinioideae</taxon>
        <taxon>Cassia clade</taxon>
        <taxon>Senna</taxon>
    </lineage>
</organism>
<evidence type="ECO:0000313" key="2">
    <source>
        <dbReference type="Proteomes" id="UP000634136"/>
    </source>
</evidence>
<name>A0A834T4X6_9FABA</name>
<dbReference type="AlphaFoldDB" id="A0A834T4X6"/>
<comment type="caution">
    <text evidence="1">The sequence shown here is derived from an EMBL/GenBank/DDBJ whole genome shotgun (WGS) entry which is preliminary data.</text>
</comment>
<accession>A0A834T4X6</accession>
<reference evidence="1" key="1">
    <citation type="submission" date="2020-09" db="EMBL/GenBank/DDBJ databases">
        <title>Genome-Enabled Discovery of Anthraquinone Biosynthesis in Senna tora.</title>
        <authorList>
            <person name="Kang S.-H."/>
            <person name="Pandey R.P."/>
            <person name="Lee C.-M."/>
            <person name="Sim J.-S."/>
            <person name="Jeong J.-T."/>
            <person name="Choi B.-S."/>
            <person name="Jung M."/>
            <person name="Ginzburg D."/>
            <person name="Zhao K."/>
            <person name="Won S.Y."/>
            <person name="Oh T.-J."/>
            <person name="Yu Y."/>
            <person name="Kim N.-H."/>
            <person name="Lee O.R."/>
            <person name="Lee T.-H."/>
            <person name="Bashyal P."/>
            <person name="Kim T.-S."/>
            <person name="Lee W.-H."/>
            <person name="Kawkins C."/>
            <person name="Kim C.-K."/>
            <person name="Kim J.S."/>
            <person name="Ahn B.O."/>
            <person name="Rhee S.Y."/>
            <person name="Sohng J.K."/>
        </authorList>
    </citation>
    <scope>NUCLEOTIDE SEQUENCE</scope>
    <source>
        <tissue evidence="1">Leaf</tissue>
    </source>
</reference>
<evidence type="ECO:0000313" key="1">
    <source>
        <dbReference type="EMBL" id="KAF7815171.1"/>
    </source>
</evidence>
<dbReference type="EMBL" id="JAAIUW010000009">
    <property type="protein sequence ID" value="KAF7815171.1"/>
    <property type="molecule type" value="Genomic_DNA"/>
</dbReference>
<keyword evidence="2" id="KW-1185">Reference proteome</keyword>
<sequence length="130" mass="14155">MHNIDGEREQVEEIVGTLNGSMGFWYSGSGGRYGTSKEKSEVFVCMRGTTNKADVFRVMDTSWLRQLASDVGLLKPSIQPSNSAYEIIFDQAGGSFLPSVEGSPPLTLSLLTLTPGPCRLIRLASHKDNT</sequence>